<proteinExistence type="predicted"/>
<sequence>MIKFKGYSCLTRGKSSFQLMISLLGKREEI</sequence>
<evidence type="ECO:0000313" key="1">
    <source>
        <dbReference type="EMBL" id="MBX37869.1"/>
    </source>
</evidence>
<reference evidence="1" key="1">
    <citation type="submission" date="2018-02" db="EMBL/GenBank/DDBJ databases">
        <title>Rhizophora mucronata_Transcriptome.</title>
        <authorList>
            <person name="Meera S.P."/>
            <person name="Sreeshan A."/>
            <person name="Augustine A."/>
        </authorList>
    </citation>
    <scope>NUCLEOTIDE SEQUENCE</scope>
    <source>
        <tissue evidence="1">Leaf</tissue>
    </source>
</reference>
<accession>A0A2P2N5U6</accession>
<organism evidence="1">
    <name type="scientific">Rhizophora mucronata</name>
    <name type="common">Asiatic mangrove</name>
    <dbReference type="NCBI Taxonomy" id="61149"/>
    <lineage>
        <taxon>Eukaryota</taxon>
        <taxon>Viridiplantae</taxon>
        <taxon>Streptophyta</taxon>
        <taxon>Embryophyta</taxon>
        <taxon>Tracheophyta</taxon>
        <taxon>Spermatophyta</taxon>
        <taxon>Magnoliopsida</taxon>
        <taxon>eudicotyledons</taxon>
        <taxon>Gunneridae</taxon>
        <taxon>Pentapetalae</taxon>
        <taxon>rosids</taxon>
        <taxon>fabids</taxon>
        <taxon>Malpighiales</taxon>
        <taxon>Rhizophoraceae</taxon>
        <taxon>Rhizophora</taxon>
    </lineage>
</organism>
<dbReference type="AlphaFoldDB" id="A0A2P2N5U6"/>
<dbReference type="EMBL" id="GGEC01057385">
    <property type="protein sequence ID" value="MBX37869.1"/>
    <property type="molecule type" value="Transcribed_RNA"/>
</dbReference>
<protein>
    <submittedName>
        <fullName evidence="1">Uncharacterized protein</fullName>
    </submittedName>
</protein>
<name>A0A2P2N5U6_RHIMU</name>